<accession>A0ABP8TH75</accession>
<comment type="caution">
    <text evidence="1">The sequence shown here is derived from an EMBL/GenBank/DDBJ whole genome shotgun (WGS) entry which is preliminary data.</text>
</comment>
<name>A0ABP8TH75_9ACTN</name>
<dbReference type="EMBL" id="BAABHJ010000005">
    <property type="protein sequence ID" value="GAA4606492.1"/>
    <property type="molecule type" value="Genomic_DNA"/>
</dbReference>
<dbReference type="RefSeq" id="WP_345352777.1">
    <property type="nucleotide sequence ID" value="NZ_BAABHJ010000005.1"/>
</dbReference>
<protein>
    <submittedName>
        <fullName evidence="1">Uncharacterized protein</fullName>
    </submittedName>
</protein>
<evidence type="ECO:0000313" key="1">
    <source>
        <dbReference type="EMBL" id="GAA4606492.1"/>
    </source>
</evidence>
<sequence length="82" mass="8523">MTRHPLPQGTAAAHVAIADLDELFTAEPVPAHGHAQTHATCGLSANDETTYTAEAVPAYGHAQAHITYGLSANDETVYVPAS</sequence>
<keyword evidence="2" id="KW-1185">Reference proteome</keyword>
<proteinExistence type="predicted"/>
<evidence type="ECO:0000313" key="2">
    <source>
        <dbReference type="Proteomes" id="UP001500212"/>
    </source>
</evidence>
<organism evidence="1 2">
    <name type="scientific">Actinoallomurus liliacearum</name>
    <dbReference type="NCBI Taxonomy" id="1080073"/>
    <lineage>
        <taxon>Bacteria</taxon>
        <taxon>Bacillati</taxon>
        <taxon>Actinomycetota</taxon>
        <taxon>Actinomycetes</taxon>
        <taxon>Streptosporangiales</taxon>
        <taxon>Thermomonosporaceae</taxon>
        <taxon>Actinoallomurus</taxon>
    </lineage>
</organism>
<dbReference type="Proteomes" id="UP001500212">
    <property type="component" value="Unassembled WGS sequence"/>
</dbReference>
<gene>
    <name evidence="1" type="ORF">GCM10023195_23460</name>
</gene>
<reference evidence="2" key="1">
    <citation type="journal article" date="2019" name="Int. J. Syst. Evol. Microbiol.">
        <title>The Global Catalogue of Microorganisms (GCM) 10K type strain sequencing project: providing services to taxonomists for standard genome sequencing and annotation.</title>
        <authorList>
            <consortium name="The Broad Institute Genomics Platform"/>
            <consortium name="The Broad Institute Genome Sequencing Center for Infectious Disease"/>
            <person name="Wu L."/>
            <person name="Ma J."/>
        </authorList>
    </citation>
    <scope>NUCLEOTIDE SEQUENCE [LARGE SCALE GENOMIC DNA]</scope>
    <source>
        <strain evidence="2">JCM 17938</strain>
    </source>
</reference>